<evidence type="ECO:0000256" key="2">
    <source>
        <dbReference type="SAM" id="Phobius"/>
    </source>
</evidence>
<organism evidence="3 4">
    <name type="scientific">Taylorella asinigenitalis (strain MCE3)</name>
    <dbReference type="NCBI Taxonomy" id="1008459"/>
    <lineage>
        <taxon>Bacteria</taxon>
        <taxon>Pseudomonadati</taxon>
        <taxon>Pseudomonadota</taxon>
        <taxon>Betaproteobacteria</taxon>
        <taxon>Burkholderiales</taxon>
        <taxon>Alcaligenaceae</taxon>
        <taxon>Taylorella</taxon>
    </lineage>
</organism>
<keyword evidence="2" id="KW-1133">Transmembrane helix</keyword>
<evidence type="ECO:0000256" key="1">
    <source>
        <dbReference type="SAM" id="Coils"/>
    </source>
</evidence>
<reference key="1">
    <citation type="submission" date="2011-09" db="EMBL/GenBank/DDBJ databases">
        <title>Genomic characterization of the Taylorella genus.</title>
        <authorList>
            <person name="Hebert L."/>
            <person name="Moumen B."/>
            <person name="Pons N."/>
            <person name="Duquesne F."/>
            <person name="Breuil M.-F."/>
            <person name="Goux D."/>
            <person name="Batto J.-M."/>
            <person name="Renault P."/>
            <person name="Laugier C."/>
            <person name="Petry S."/>
        </authorList>
    </citation>
    <scope>NUCLEOTIDE SEQUENCE</scope>
    <source>
        <strain>MCE3</strain>
    </source>
</reference>
<dbReference type="eggNOG" id="ENOG502ZC6C">
    <property type="taxonomic scope" value="Bacteria"/>
</dbReference>
<dbReference type="RefSeq" id="WP_014111806.1">
    <property type="nucleotide sequence ID" value="NC_016043.1"/>
</dbReference>
<evidence type="ECO:0000313" key="3">
    <source>
        <dbReference type="EMBL" id="AEP36912.1"/>
    </source>
</evidence>
<proteinExistence type="predicted"/>
<keyword evidence="3" id="KW-0449">Lipoprotein</keyword>
<reference evidence="3 4" key="2">
    <citation type="journal article" date="2012" name="PLoS ONE">
        <title>Genomic characterization of the taylorella genus.</title>
        <authorList>
            <person name="Hebert L."/>
            <person name="Moumen B."/>
            <person name="Pons N."/>
            <person name="Duquesne F."/>
            <person name="Breuil M.F."/>
            <person name="Goux D."/>
            <person name="Batto J.M."/>
            <person name="Laugier C."/>
            <person name="Renault P."/>
            <person name="Petry S."/>
        </authorList>
    </citation>
    <scope>NUCLEOTIDE SEQUENCE [LARGE SCALE GENOMIC DNA]</scope>
    <source>
        <strain evidence="3 4">MCE3</strain>
    </source>
</reference>
<name>G4Q9Z3_TAYAM</name>
<feature type="transmembrane region" description="Helical" evidence="2">
    <location>
        <begin position="67"/>
        <end position="88"/>
    </location>
</feature>
<feature type="transmembrane region" description="Helical" evidence="2">
    <location>
        <begin position="40"/>
        <end position="58"/>
    </location>
</feature>
<evidence type="ECO:0000313" key="4">
    <source>
        <dbReference type="Proteomes" id="UP000009284"/>
    </source>
</evidence>
<dbReference type="HOGENOM" id="CLU_1224250_0_0_4"/>
<dbReference type="KEGG" id="tas:TASI_1160"/>
<accession>G4Q9Z3</accession>
<protein>
    <submittedName>
        <fullName evidence="3">Lipoprotein, putative</fullName>
    </submittedName>
</protein>
<sequence length="226" mass="24599">MNKFQKIGISVFFSTALMACQTTGTDQYGKKKADPFSQSGQMACAVGGIIGGVIGLLINSSHDNDPALGLAVGASLGCGAGVGGNYLLERERVSYRNQEDALAAETRRLKQINQISTEIVSQTQATINSDRRKIDKLNRDIAAKRASSARIRQEKRELDANIQEMESLVKTLENERTASVQNIRQARAAKLNTAQADAQRRILDGKIAKQKKLIAIARRNRSAIKA</sequence>
<feature type="coiled-coil region" evidence="1">
    <location>
        <begin position="95"/>
        <end position="189"/>
    </location>
</feature>
<dbReference type="AlphaFoldDB" id="G4Q9Z3"/>
<keyword evidence="2" id="KW-0472">Membrane</keyword>
<dbReference type="Proteomes" id="UP000009284">
    <property type="component" value="Chromosome"/>
</dbReference>
<keyword evidence="4" id="KW-1185">Reference proteome</keyword>
<dbReference type="STRING" id="1008459.TASI_1160"/>
<keyword evidence="2" id="KW-0812">Transmembrane</keyword>
<dbReference type="PROSITE" id="PS51257">
    <property type="entry name" value="PROKAR_LIPOPROTEIN"/>
    <property type="match status" value="1"/>
</dbReference>
<gene>
    <name evidence="3" type="ordered locus">TASI_1160</name>
</gene>
<keyword evidence="1" id="KW-0175">Coiled coil</keyword>
<dbReference type="EMBL" id="CP003059">
    <property type="protein sequence ID" value="AEP36912.1"/>
    <property type="molecule type" value="Genomic_DNA"/>
</dbReference>